<accession>A0ABY5LLC6</accession>
<dbReference type="Proteomes" id="UP001058602">
    <property type="component" value="Chromosome 2"/>
</dbReference>
<keyword evidence="3" id="KW-1185">Reference proteome</keyword>
<gene>
    <name evidence="2" type="ORF">NP165_15235</name>
</gene>
<keyword evidence="1" id="KW-0812">Transmembrane</keyword>
<keyword evidence="1" id="KW-0472">Membrane</keyword>
<keyword evidence="1" id="KW-1133">Transmembrane helix</keyword>
<feature type="transmembrane region" description="Helical" evidence="1">
    <location>
        <begin position="35"/>
        <end position="51"/>
    </location>
</feature>
<dbReference type="RefSeq" id="WP_257086609.1">
    <property type="nucleotide sequence ID" value="NZ_CP102097.1"/>
</dbReference>
<evidence type="ECO:0000313" key="3">
    <source>
        <dbReference type="Proteomes" id="UP001058602"/>
    </source>
</evidence>
<reference evidence="2" key="1">
    <citation type="submission" date="2022-07" db="EMBL/GenBank/DDBJ databases">
        <title>Complete genome of Vibrio japonicus strain JCM 31412T and phylogenomic assessment of the Nereis clade of the genus Vibrio.</title>
        <authorList>
            <person name="Shlafstein M.D."/>
            <person name="Emsley S.A."/>
            <person name="Ushijima B."/>
            <person name="Videau P."/>
            <person name="Saw J.H."/>
        </authorList>
    </citation>
    <scope>NUCLEOTIDE SEQUENCE</scope>
    <source>
        <strain evidence="2">JCM 31412</strain>
    </source>
</reference>
<evidence type="ECO:0000256" key="1">
    <source>
        <dbReference type="SAM" id="Phobius"/>
    </source>
</evidence>
<name>A0ABY5LLC6_9VIBR</name>
<organism evidence="2 3">
    <name type="scientific">Vibrio japonicus</name>
    <dbReference type="NCBI Taxonomy" id="1824638"/>
    <lineage>
        <taxon>Bacteria</taxon>
        <taxon>Pseudomonadati</taxon>
        <taxon>Pseudomonadota</taxon>
        <taxon>Gammaproteobacteria</taxon>
        <taxon>Vibrionales</taxon>
        <taxon>Vibrionaceae</taxon>
        <taxon>Vibrio</taxon>
    </lineage>
</organism>
<sequence>MSRKLGRIMSNSRMILFIAFLTATLAWILKMPILFTVSVLALVISVALYLFDKYKESKEKRAS</sequence>
<protein>
    <submittedName>
        <fullName evidence="2">Uncharacterized protein</fullName>
    </submittedName>
</protein>
<proteinExistence type="predicted"/>
<dbReference type="EMBL" id="CP102097">
    <property type="protein sequence ID" value="UUM32908.1"/>
    <property type="molecule type" value="Genomic_DNA"/>
</dbReference>
<evidence type="ECO:0000313" key="2">
    <source>
        <dbReference type="EMBL" id="UUM32908.1"/>
    </source>
</evidence>
<feature type="transmembrane region" description="Helical" evidence="1">
    <location>
        <begin position="12"/>
        <end position="29"/>
    </location>
</feature>